<reference evidence="1 2" key="1">
    <citation type="journal article" date="2013" name="Genome Biol.">
        <title>Genomic analysis reveals key aspects of prokaryotic symbiosis in the phototrophic consortium "Chlorochromatium aggregatum".</title>
        <authorList>
            <person name="Liu Z."/>
            <person name="Muller J."/>
            <person name="Li T."/>
            <person name="Alvey R.M."/>
            <person name="Vogl K."/>
            <person name="Frigaard N.U."/>
            <person name="Rockwell N.C."/>
            <person name="Boyd E.S."/>
            <person name="Tomsho L.P."/>
            <person name="Schuster S.C."/>
            <person name="Henke P."/>
            <person name="Rohde M."/>
            <person name="Overmann J."/>
            <person name="Bryant D.A."/>
        </authorList>
    </citation>
    <scope>NUCLEOTIDE SEQUENCE [LARGE SCALE GENOMIC DNA]</scope>
    <source>
        <strain evidence="1">CR</strain>
    </source>
</reference>
<dbReference type="KEGG" id="cbx:Cenrod_1822"/>
<dbReference type="NCBIfam" id="NF038262">
    <property type="entry name" value="SiaB_fam_kinase"/>
    <property type="match status" value="1"/>
</dbReference>
<keyword evidence="2" id="KW-1185">Reference proteome</keyword>
<dbReference type="eggNOG" id="ENOG502ZBV5">
    <property type="taxonomic scope" value="Bacteria"/>
</dbReference>
<sequence length="181" mass="20435">MISKLTDIQNVLESSGILTCFSGRFSQVLIEEIGDALKKHMENEERPKSDIFNVLRIFVEQSQNIRNYVNSKANSPVSERIACSAIIGIGRKENDYFIWSGNLVDNVDVEQLSAKLNIIVNAEKDELKKLYKAQMMKDIEPGQVGAGVGFFDIAKRARQPIEFSIGKVDEQFSFFEIKVIV</sequence>
<dbReference type="STRING" id="946483.Cenrod_1822"/>
<accession>U5N8P9</accession>
<protein>
    <submittedName>
        <fullName evidence="1">Uncharacterized protein</fullName>
    </submittedName>
</protein>
<evidence type="ECO:0000313" key="1">
    <source>
        <dbReference type="EMBL" id="AGX87906.1"/>
    </source>
</evidence>
<organism evidence="1 2">
    <name type="scientific">Candidatus Symbiobacter mobilis CR</name>
    <dbReference type="NCBI Taxonomy" id="946483"/>
    <lineage>
        <taxon>Bacteria</taxon>
        <taxon>Pseudomonadati</taxon>
        <taxon>Pseudomonadota</taxon>
        <taxon>Betaproteobacteria</taxon>
        <taxon>Burkholderiales</taxon>
        <taxon>Comamonadaceae</taxon>
    </lineage>
</organism>
<dbReference type="InterPro" id="IPR046239">
    <property type="entry name" value="DUF6272"/>
</dbReference>
<gene>
    <name evidence="1" type="ORF">Cenrod_1822</name>
</gene>
<dbReference type="EMBL" id="CP004885">
    <property type="protein sequence ID" value="AGX87906.1"/>
    <property type="molecule type" value="Genomic_DNA"/>
</dbReference>
<dbReference type="HOGENOM" id="CLU_117549_1_0_4"/>
<dbReference type="Proteomes" id="UP000017184">
    <property type="component" value="Chromosome"/>
</dbReference>
<dbReference type="AlphaFoldDB" id="U5N8P9"/>
<dbReference type="RefSeq" id="WP_022774331.1">
    <property type="nucleotide sequence ID" value="NC_022576.1"/>
</dbReference>
<proteinExistence type="predicted"/>
<evidence type="ECO:0000313" key="2">
    <source>
        <dbReference type="Proteomes" id="UP000017184"/>
    </source>
</evidence>
<name>U5N8P9_9BURK</name>
<dbReference type="Pfam" id="PF19788">
    <property type="entry name" value="DUF6272"/>
    <property type="match status" value="1"/>
</dbReference>